<feature type="transmembrane region" description="Helical" evidence="1">
    <location>
        <begin position="275"/>
        <end position="293"/>
    </location>
</feature>
<reference evidence="2 3" key="1">
    <citation type="submission" date="2021-03" db="EMBL/GenBank/DDBJ databases">
        <title>Thermosipho ferrireducens sp.nov., an anaerobic thermophilic iron-reducing bacterium isolated from a deep-sea hydrothermal sulfide deposits.</title>
        <authorList>
            <person name="Zeng X."/>
            <person name="Chen Y."/>
            <person name="Shao Z."/>
        </authorList>
    </citation>
    <scope>NUCLEOTIDE SEQUENCE [LARGE SCALE GENOMIC DNA]</scope>
    <source>
        <strain evidence="2 3">JL129W03</strain>
    </source>
</reference>
<dbReference type="EMBL" id="CP071446">
    <property type="protein sequence ID" value="QTA38646.1"/>
    <property type="molecule type" value="Genomic_DNA"/>
</dbReference>
<dbReference type="InterPro" id="IPR036259">
    <property type="entry name" value="MFS_trans_sf"/>
</dbReference>
<proteinExistence type="predicted"/>
<keyword evidence="1" id="KW-1133">Transmembrane helix</keyword>
<dbReference type="PANTHER" id="PTHR23526">
    <property type="entry name" value="INTEGRAL MEMBRANE TRANSPORT PROTEIN-RELATED"/>
    <property type="match status" value="1"/>
</dbReference>
<sequence>MKKAEKFIILEGIFSNFYFVLTQGVVFTSLAIYFGLNEVLLGITSAFPMIFQLFQLLTPPIIEKFKYRKKLLLFFNSFKLLWFVILLELFFDIKSVFTLIIVFAITQAFSSLAGNTWTSLVTDLIKPEIRGRYFGIRSVFVSFSTLLLFYLYSAIIDNVAEPKNYLLVIFTTLIGIILGLISLVPVEDPPVKVLGTFTEIRKIFSERNFIKLSLANMYWNFALLLAAPFFSYHQLKNLKIPMTYISYATIAMTLLSMVFYFVWGKISDKFGHKTVLISGISFVAISPAVWILMNENHWPFGLAIDALISGIGWAAINLTFLTLPMEVAKSSSPIYFAVFASFGGIGGLIGSIFGGYLAFYFNKLNFYINGYHLFGLQIFFLIESFLRLLAIPIFARIRTQKYISPITFMFSALNTIARRPTQRIYEQAKLSRPSYIKKIVPDNKRIQRWW</sequence>
<feature type="transmembrane region" description="Helical" evidence="1">
    <location>
        <begin position="209"/>
        <end position="232"/>
    </location>
</feature>
<name>A0ABX7S9Q6_9BACT</name>
<evidence type="ECO:0000313" key="2">
    <source>
        <dbReference type="EMBL" id="QTA38646.1"/>
    </source>
</evidence>
<dbReference type="SUPFAM" id="SSF103473">
    <property type="entry name" value="MFS general substrate transporter"/>
    <property type="match status" value="1"/>
</dbReference>
<feature type="transmembrane region" description="Helical" evidence="1">
    <location>
        <begin position="244"/>
        <end position="263"/>
    </location>
</feature>
<dbReference type="PANTHER" id="PTHR23526:SF2">
    <property type="entry name" value="MAJOR FACILITATOR SUPERFAMILY (MFS) PROFILE DOMAIN-CONTAINING PROTEIN"/>
    <property type="match status" value="1"/>
</dbReference>
<gene>
    <name evidence="2" type="ORF">JYK00_03820</name>
</gene>
<dbReference type="InterPro" id="IPR052528">
    <property type="entry name" value="Sugar_transport-like"/>
</dbReference>
<accession>A0ABX7S9Q6</accession>
<keyword evidence="1" id="KW-0812">Transmembrane</keyword>
<dbReference type="Pfam" id="PF07690">
    <property type="entry name" value="MFS_1"/>
    <property type="match status" value="1"/>
</dbReference>
<dbReference type="Gene3D" id="1.20.1250.20">
    <property type="entry name" value="MFS general substrate transporter like domains"/>
    <property type="match status" value="2"/>
</dbReference>
<keyword evidence="3" id="KW-1185">Reference proteome</keyword>
<feature type="transmembrane region" description="Helical" evidence="1">
    <location>
        <begin position="7"/>
        <end position="33"/>
    </location>
</feature>
<feature type="transmembrane region" description="Helical" evidence="1">
    <location>
        <begin position="165"/>
        <end position="184"/>
    </location>
</feature>
<keyword evidence="1" id="KW-0472">Membrane</keyword>
<feature type="transmembrane region" description="Helical" evidence="1">
    <location>
        <begin position="371"/>
        <end position="395"/>
    </location>
</feature>
<dbReference type="RefSeq" id="WP_207567366.1">
    <property type="nucleotide sequence ID" value="NZ_CP071446.1"/>
</dbReference>
<feature type="transmembrane region" description="Helical" evidence="1">
    <location>
        <begin position="134"/>
        <end position="153"/>
    </location>
</feature>
<dbReference type="InterPro" id="IPR011701">
    <property type="entry name" value="MFS"/>
</dbReference>
<feature type="transmembrane region" description="Helical" evidence="1">
    <location>
        <begin position="299"/>
        <end position="323"/>
    </location>
</feature>
<feature type="transmembrane region" description="Helical" evidence="1">
    <location>
        <begin position="39"/>
        <end position="59"/>
    </location>
</feature>
<feature type="transmembrane region" description="Helical" evidence="1">
    <location>
        <begin position="71"/>
        <end position="91"/>
    </location>
</feature>
<organism evidence="2 3">
    <name type="scientific">Thermosipho ferrireducens</name>
    <dbReference type="NCBI Taxonomy" id="2571116"/>
    <lineage>
        <taxon>Bacteria</taxon>
        <taxon>Thermotogati</taxon>
        <taxon>Thermotogota</taxon>
        <taxon>Thermotogae</taxon>
        <taxon>Thermotogales</taxon>
        <taxon>Fervidobacteriaceae</taxon>
        <taxon>Thermosipho</taxon>
    </lineage>
</organism>
<feature type="transmembrane region" description="Helical" evidence="1">
    <location>
        <begin position="97"/>
        <end position="122"/>
    </location>
</feature>
<protein>
    <submittedName>
        <fullName evidence="2">MFS transporter</fullName>
    </submittedName>
</protein>
<evidence type="ECO:0000256" key="1">
    <source>
        <dbReference type="SAM" id="Phobius"/>
    </source>
</evidence>
<feature type="transmembrane region" description="Helical" evidence="1">
    <location>
        <begin position="335"/>
        <end position="359"/>
    </location>
</feature>
<evidence type="ECO:0000313" key="3">
    <source>
        <dbReference type="Proteomes" id="UP000671862"/>
    </source>
</evidence>
<dbReference type="Proteomes" id="UP000671862">
    <property type="component" value="Chromosome"/>
</dbReference>